<evidence type="ECO:0000259" key="2">
    <source>
        <dbReference type="Pfam" id="PF04015"/>
    </source>
</evidence>
<comment type="caution">
    <text evidence="3">The sequence shown here is derived from an EMBL/GenBank/DDBJ whole genome shotgun (WGS) entry which is preliminary data.</text>
</comment>
<feature type="domain" description="DUF362" evidence="2">
    <location>
        <begin position="72"/>
        <end position="289"/>
    </location>
</feature>
<dbReference type="RefSeq" id="WP_135472154.1">
    <property type="nucleotide sequence ID" value="NZ_CASCNC010000031.1"/>
</dbReference>
<evidence type="ECO:0000313" key="3">
    <source>
        <dbReference type="EMBL" id="TGG36417.1"/>
    </source>
</evidence>
<proteinExistence type="predicted"/>
<reference evidence="3 4" key="1">
    <citation type="submission" date="2019-02" db="EMBL/GenBank/DDBJ databases">
        <title>Isolation and identification of novel species under the genus Muribaculum.</title>
        <authorList>
            <person name="Miyake S."/>
            <person name="Ding Y."/>
            <person name="Low A."/>
            <person name="Soh M."/>
            <person name="Seedorf H."/>
        </authorList>
    </citation>
    <scope>NUCLEOTIDE SEQUENCE [LARGE SCALE GENOMIC DNA]</scope>
    <source>
        <strain evidence="3 4">TLL-A3</strain>
    </source>
</reference>
<dbReference type="AlphaFoldDB" id="A0A4Z0V2L2"/>
<sequence>MKKTILALAFGAALASLTASCSGAKANAETSATNTDTTSANEIATVYYIKDITPENMVKIYEALGRKPQGKVGIKISTGESKKSNQLDTALISDFVRAIGGNFIECNTAYAGNRNTTEKHYQTAKEHGYVDLAGVDIMDGEGEVDIPVEGGKYLNKDIVGKNFLNYDFIAVLSHFKGHQMGGFGGALKNISIGIASSNGKAYIHSAGKTQNADSIWSCVAEQDAFLESMADACKGVIDHIGKDKMIYINVANNLSIDCDCNGNPAAPEMKDLGILASLDPVALDRACVDMVLNSDDPGKAHLIERMNKMHGPLILDAAELLGIGSQKYNLVELK</sequence>
<feature type="signal peptide" evidence="1">
    <location>
        <begin position="1"/>
        <end position="21"/>
    </location>
</feature>
<keyword evidence="1" id="KW-0732">Signal</keyword>
<dbReference type="EMBL" id="SJSA01000002">
    <property type="protein sequence ID" value="TGG36417.1"/>
    <property type="molecule type" value="Genomic_DNA"/>
</dbReference>
<dbReference type="Pfam" id="PF04015">
    <property type="entry name" value="DUF362"/>
    <property type="match status" value="1"/>
</dbReference>
<feature type="chain" id="PRO_5021340374" evidence="1">
    <location>
        <begin position="22"/>
        <end position="334"/>
    </location>
</feature>
<dbReference type="Proteomes" id="UP000297635">
    <property type="component" value="Unassembled WGS sequence"/>
</dbReference>
<evidence type="ECO:0000313" key="4">
    <source>
        <dbReference type="Proteomes" id="UP000297635"/>
    </source>
</evidence>
<protein>
    <submittedName>
        <fullName evidence="3">DUF362 domain-containing protein</fullName>
    </submittedName>
</protein>
<dbReference type="Gene3D" id="3.40.50.11440">
    <property type="match status" value="1"/>
</dbReference>
<dbReference type="PROSITE" id="PS51257">
    <property type="entry name" value="PROKAR_LIPOPROTEIN"/>
    <property type="match status" value="1"/>
</dbReference>
<organism evidence="3 4">
    <name type="scientific">Duncaniella freteri</name>
    <dbReference type="NCBI Taxonomy" id="2530391"/>
    <lineage>
        <taxon>Bacteria</taxon>
        <taxon>Pseudomonadati</taxon>
        <taxon>Bacteroidota</taxon>
        <taxon>Bacteroidia</taxon>
        <taxon>Bacteroidales</taxon>
        <taxon>Muribaculaceae</taxon>
        <taxon>Duncaniella</taxon>
    </lineage>
</organism>
<keyword evidence="4" id="KW-1185">Reference proteome</keyword>
<gene>
    <name evidence="3" type="ORF">EZ315_11190</name>
</gene>
<accession>A0A4Z0V2L2</accession>
<name>A0A4Z0V2L2_9BACT</name>
<dbReference type="InterPro" id="IPR007160">
    <property type="entry name" value="DUF362"/>
</dbReference>
<dbReference type="GeneID" id="82150353"/>
<evidence type="ECO:0000256" key="1">
    <source>
        <dbReference type="SAM" id="SignalP"/>
    </source>
</evidence>